<dbReference type="InterPro" id="IPR036779">
    <property type="entry name" value="LysM_dom_sf"/>
</dbReference>
<dbReference type="Gene3D" id="3.10.350.10">
    <property type="entry name" value="LysM domain"/>
    <property type="match status" value="1"/>
</dbReference>
<comment type="caution">
    <text evidence="2">The sequence shown here is derived from an EMBL/GenBank/DDBJ whole genome shotgun (WGS) entry which is preliminary data.</text>
</comment>
<protein>
    <submittedName>
        <fullName evidence="2">Sigma factor regulatory protein, FecR/PupR family</fullName>
    </submittedName>
</protein>
<proteinExistence type="predicted"/>
<organism evidence="2 3">
    <name type="scientific">Leptospira ryugenii</name>
    <dbReference type="NCBI Taxonomy" id="1917863"/>
    <lineage>
        <taxon>Bacteria</taxon>
        <taxon>Pseudomonadati</taxon>
        <taxon>Spirochaetota</taxon>
        <taxon>Spirochaetia</taxon>
        <taxon>Leptospirales</taxon>
        <taxon>Leptospiraceae</taxon>
        <taxon>Leptospira</taxon>
    </lineage>
</organism>
<evidence type="ECO:0000259" key="1">
    <source>
        <dbReference type="PROSITE" id="PS51782"/>
    </source>
</evidence>
<dbReference type="PANTHER" id="PTHR38731">
    <property type="entry name" value="LIPL45-RELATED LIPOPROTEIN-RELATED"/>
    <property type="match status" value="1"/>
</dbReference>
<name>A0A2P2DX43_9LEPT</name>
<dbReference type="InterPro" id="IPR006860">
    <property type="entry name" value="FecR"/>
</dbReference>
<reference evidence="2 3" key="1">
    <citation type="submission" date="2018-02" db="EMBL/GenBank/DDBJ databases">
        <title>Novel Leptospira species isolated from soil and water in Japan.</title>
        <authorList>
            <person name="Nakao R."/>
            <person name="Masuzawa T."/>
        </authorList>
    </citation>
    <scope>NUCLEOTIDE SEQUENCE [LARGE SCALE GENOMIC DNA]</scope>
    <source>
        <strain evidence="2 3">YH101</strain>
    </source>
</reference>
<evidence type="ECO:0000313" key="2">
    <source>
        <dbReference type="EMBL" id="GBF49191.1"/>
    </source>
</evidence>
<dbReference type="AlphaFoldDB" id="A0A2P2DX43"/>
<accession>A0A2P2DX43</accession>
<gene>
    <name evidence="2" type="ORF">LPTSP4_07010</name>
</gene>
<dbReference type="Gene3D" id="2.60.120.1440">
    <property type="match status" value="1"/>
</dbReference>
<dbReference type="InterPro" id="IPR018392">
    <property type="entry name" value="LysM"/>
</dbReference>
<evidence type="ECO:0000313" key="3">
    <source>
        <dbReference type="Proteomes" id="UP000245133"/>
    </source>
</evidence>
<dbReference type="SMART" id="SM00257">
    <property type="entry name" value="LysM"/>
    <property type="match status" value="1"/>
</dbReference>
<dbReference type="PANTHER" id="PTHR38731:SF1">
    <property type="entry name" value="FECR PROTEIN DOMAIN-CONTAINING PROTEIN"/>
    <property type="match status" value="1"/>
</dbReference>
<dbReference type="EMBL" id="BFBB01000002">
    <property type="protein sequence ID" value="GBF49191.1"/>
    <property type="molecule type" value="Genomic_DNA"/>
</dbReference>
<dbReference type="Proteomes" id="UP000245133">
    <property type="component" value="Unassembled WGS sequence"/>
</dbReference>
<dbReference type="Pfam" id="PF01476">
    <property type="entry name" value="LysM"/>
    <property type="match status" value="1"/>
</dbReference>
<keyword evidence="3" id="KW-1185">Reference proteome</keyword>
<sequence length="273" mass="29656">MSPRARALKNRLNLLGSLALFVSTSFLPLLFAEESNKQGEGGITIVVEKGQTLSVISKTYLDDPRKWKELLKSNQIDNPNLILPGRKLWIPASLGKKPKAEVSYSQGNSSVFLHSQKESQWKGASSGIGLFIRDEAKTETESILGLRLNNGSELELSPNSHLMVDKLKGNESEEAFFLRKGRLKAIVSKSNGSTNKKMLILNTPAATADVKGTEFITLVDEKDSTILSCYEGLVTVSAQNVSVSVPAGFATFVEKGKAPTKPFLIPEAPVVQP</sequence>
<dbReference type="OrthoDB" id="369729at2"/>
<dbReference type="Pfam" id="PF04773">
    <property type="entry name" value="FecR"/>
    <property type="match status" value="1"/>
</dbReference>
<feature type="domain" description="LysM" evidence="1">
    <location>
        <begin position="43"/>
        <end position="90"/>
    </location>
</feature>
<dbReference type="PROSITE" id="PS51782">
    <property type="entry name" value="LYSM"/>
    <property type="match status" value="1"/>
</dbReference>
<dbReference type="SUPFAM" id="SSF54106">
    <property type="entry name" value="LysM domain"/>
    <property type="match status" value="1"/>
</dbReference>